<reference evidence="2 3" key="1">
    <citation type="submission" date="2017-11" db="EMBL/GenBank/DDBJ databases">
        <title>Draft genome sequence of Enterococcus plantarum TRW2 strain isolated from lettuce.</title>
        <authorList>
            <person name="Kim E.B."/>
            <person name="Marco M.L."/>
            <person name="Williams T.R."/>
            <person name="You I.H."/>
        </authorList>
    </citation>
    <scope>NUCLEOTIDE SEQUENCE [LARGE SCALE GENOMIC DNA]</scope>
    <source>
        <strain evidence="2 3">TRW2</strain>
    </source>
</reference>
<dbReference type="RefSeq" id="WP_111247330.1">
    <property type="nucleotide sequence ID" value="NZ_PIEU01000042.1"/>
</dbReference>
<sequence>MKNSKKKIKNKETLWYYNFDKKKVNDIMKSKKLVCLFSTLVIASAPLMIGGSSVYASQIQEEKPTSEVNEIVLEKLNDSEFITAALAYADSIGIKKVNDTIYVNDNQMANFLEYLGYDLSPYKIDNPILRANGVTKIVTKKGSGSWDVYLSGTFLRGYYGGATILGGALTVAIGILSGGLLLAVSASIATGIANHIKGEIKHGVIVRVRNWRISSISNQ</sequence>
<keyword evidence="1" id="KW-0472">Membrane</keyword>
<keyword evidence="1" id="KW-0812">Transmembrane</keyword>
<evidence type="ECO:0000313" key="3">
    <source>
        <dbReference type="Proteomes" id="UP000249828"/>
    </source>
</evidence>
<keyword evidence="1" id="KW-1133">Transmembrane helix</keyword>
<gene>
    <name evidence="2" type="ORF">CI088_04350</name>
</gene>
<comment type="caution">
    <text evidence="2">The sequence shown here is derived from an EMBL/GenBank/DDBJ whole genome shotgun (WGS) entry which is preliminary data.</text>
</comment>
<proteinExistence type="predicted"/>
<feature type="transmembrane region" description="Helical" evidence="1">
    <location>
        <begin position="158"/>
        <end position="184"/>
    </location>
</feature>
<organism evidence="2 3">
    <name type="scientific">Enterococcus plantarum</name>
    <dbReference type="NCBI Taxonomy" id="1077675"/>
    <lineage>
        <taxon>Bacteria</taxon>
        <taxon>Bacillati</taxon>
        <taxon>Bacillota</taxon>
        <taxon>Bacilli</taxon>
        <taxon>Lactobacillales</taxon>
        <taxon>Enterococcaceae</taxon>
        <taxon>Enterococcus</taxon>
    </lineage>
</organism>
<evidence type="ECO:0000256" key="1">
    <source>
        <dbReference type="SAM" id="Phobius"/>
    </source>
</evidence>
<protein>
    <submittedName>
        <fullName evidence="2">Uncharacterized protein</fullName>
    </submittedName>
</protein>
<dbReference type="Proteomes" id="UP000249828">
    <property type="component" value="Unassembled WGS sequence"/>
</dbReference>
<dbReference type="EMBL" id="PIEU01000042">
    <property type="protein sequence ID" value="PZL75678.1"/>
    <property type="molecule type" value="Genomic_DNA"/>
</dbReference>
<evidence type="ECO:0000313" key="2">
    <source>
        <dbReference type="EMBL" id="PZL75678.1"/>
    </source>
</evidence>
<dbReference type="AlphaFoldDB" id="A0A2W3Z6M3"/>
<accession>A0A2W3Z6M3</accession>
<name>A0A2W3Z6M3_9ENTE</name>
<keyword evidence="3" id="KW-1185">Reference proteome</keyword>